<dbReference type="Pfam" id="PF20151">
    <property type="entry name" value="DUF6533"/>
    <property type="match status" value="1"/>
</dbReference>
<protein>
    <submittedName>
        <fullName evidence="3">Putative transmembrane protein</fullName>
    </submittedName>
</protein>
<organism evidence="3 4">
    <name type="scientific">Rhizoctonia solani 123E</name>
    <dbReference type="NCBI Taxonomy" id="1423351"/>
    <lineage>
        <taxon>Eukaryota</taxon>
        <taxon>Fungi</taxon>
        <taxon>Dikarya</taxon>
        <taxon>Basidiomycota</taxon>
        <taxon>Agaricomycotina</taxon>
        <taxon>Agaricomycetes</taxon>
        <taxon>Cantharellales</taxon>
        <taxon>Ceratobasidiaceae</taxon>
        <taxon>Rhizoctonia</taxon>
    </lineage>
</organism>
<name>A0A074RN59_9AGAM</name>
<comment type="caution">
    <text evidence="3">The sequence shown here is derived from an EMBL/GenBank/DDBJ whole genome shotgun (WGS) entry which is preliminary data.</text>
</comment>
<feature type="transmembrane region" description="Helical" evidence="1">
    <location>
        <begin position="310"/>
        <end position="329"/>
    </location>
</feature>
<dbReference type="Proteomes" id="UP000027456">
    <property type="component" value="Unassembled WGS sequence"/>
</dbReference>
<evidence type="ECO:0000256" key="1">
    <source>
        <dbReference type="SAM" id="Phobius"/>
    </source>
</evidence>
<feature type="domain" description="DUF6533" evidence="2">
    <location>
        <begin position="96"/>
        <end position="139"/>
    </location>
</feature>
<keyword evidence="1" id="KW-0472">Membrane</keyword>
<feature type="transmembrane region" description="Helical" evidence="1">
    <location>
        <begin position="195"/>
        <end position="215"/>
    </location>
</feature>
<dbReference type="AlphaFoldDB" id="A0A074RN59"/>
<keyword evidence="4" id="KW-1185">Reference proteome</keyword>
<evidence type="ECO:0000259" key="2">
    <source>
        <dbReference type="Pfam" id="PF20151"/>
    </source>
</evidence>
<evidence type="ECO:0000313" key="3">
    <source>
        <dbReference type="EMBL" id="KEP46770.1"/>
    </source>
</evidence>
<feature type="transmembrane region" description="Helical" evidence="1">
    <location>
        <begin position="134"/>
        <end position="156"/>
    </location>
</feature>
<feature type="transmembrane region" description="Helical" evidence="1">
    <location>
        <begin position="92"/>
        <end position="113"/>
    </location>
</feature>
<accession>A0A074RN59</accession>
<dbReference type="HOGENOM" id="CLU_035509_11_3_1"/>
<proteinExistence type="predicted"/>
<evidence type="ECO:0000313" key="4">
    <source>
        <dbReference type="Proteomes" id="UP000027456"/>
    </source>
</evidence>
<gene>
    <name evidence="3" type="ORF">V565_182360</name>
</gene>
<sequence>MWRTATVANYTGGLNGKRYIEETPAPFVSNLEHGTRPIRRPDHCPQSHKNKLRSPQLLLTFPPLICVALQIHPAWNGKSMSSELEILAHDTFVGRCVSIAALTLLFYDHLITFADEVHLIWPAKLGLVKAIFFLNRYIGSIWIAIAFTTLVSLLFFPLRCRGWITANTYIEVINIQMLNFIIATRVYDIWQSQRLAFFVLAPFWLIHFVLDIFIITDNTIKVSAGYGYSQSANMCIADPRGIWTLWLNGIIYHALILLLLMWIWFSTPRTEQTPFVRLVIRDGFIYFITILSMMLFNLLVWRYARTSLVLLPYTVVWVVLNGSLSRTLLSLGSVQTSEEWGQRAKLQFIPKDIELGRVLSAGTVSTYTTKDDHGELVNSCVVHVVL</sequence>
<dbReference type="EMBL" id="AZST01000959">
    <property type="protein sequence ID" value="KEP46770.1"/>
    <property type="molecule type" value="Genomic_DNA"/>
</dbReference>
<reference evidence="3 4" key="1">
    <citation type="submission" date="2013-12" db="EMBL/GenBank/DDBJ databases">
        <authorList>
            <person name="Cubeta M."/>
            <person name="Pakala S."/>
            <person name="Fedorova N."/>
            <person name="Thomas E."/>
            <person name="Dean R."/>
            <person name="Jabaji S."/>
            <person name="Neate S."/>
            <person name="Toda T."/>
            <person name="Tavantzis S."/>
            <person name="Vilgalys R."/>
            <person name="Bharathan N."/>
            <person name="Pakala S."/>
            <person name="Losada L.S."/>
            <person name="Zafar N."/>
            <person name="Nierman W."/>
        </authorList>
    </citation>
    <scope>NUCLEOTIDE SEQUENCE [LARGE SCALE GENOMIC DNA]</scope>
    <source>
        <strain evidence="3 4">123E</strain>
    </source>
</reference>
<feature type="transmembrane region" description="Helical" evidence="1">
    <location>
        <begin position="243"/>
        <end position="264"/>
    </location>
</feature>
<dbReference type="InterPro" id="IPR045340">
    <property type="entry name" value="DUF6533"/>
</dbReference>
<keyword evidence="1" id="KW-1133">Transmembrane helix</keyword>
<dbReference type="OrthoDB" id="3251775at2759"/>
<keyword evidence="1 3" id="KW-0812">Transmembrane</keyword>
<dbReference type="STRING" id="1423351.A0A074RN59"/>
<feature type="transmembrane region" description="Helical" evidence="1">
    <location>
        <begin position="162"/>
        <end position="183"/>
    </location>
</feature>
<feature type="transmembrane region" description="Helical" evidence="1">
    <location>
        <begin position="284"/>
        <end position="304"/>
    </location>
</feature>